<evidence type="ECO:0000259" key="7">
    <source>
        <dbReference type="Pfam" id="PF02601"/>
    </source>
</evidence>
<gene>
    <name evidence="9" type="primary">xseA</name>
    <name evidence="9" type="ORF">ERJ67_00230</name>
</gene>
<dbReference type="EMBL" id="SRMO01000001">
    <property type="protein sequence ID" value="TGG96874.1"/>
    <property type="molecule type" value="Genomic_DNA"/>
</dbReference>
<evidence type="ECO:0000313" key="10">
    <source>
        <dbReference type="Proteomes" id="UP000317990"/>
    </source>
</evidence>
<dbReference type="PANTHER" id="PTHR30008">
    <property type="entry name" value="EXODEOXYRIBONUCLEASE 7 LARGE SUBUNIT"/>
    <property type="match status" value="1"/>
</dbReference>
<evidence type="ECO:0000256" key="2">
    <source>
        <dbReference type="ARBA" id="ARBA00022722"/>
    </source>
</evidence>
<keyword evidence="2" id="KW-0540">Nuclease</keyword>
<keyword evidence="1" id="KW-0963">Cytoplasm</keyword>
<keyword evidence="6" id="KW-0472">Membrane</keyword>
<accession>A0A524RRA3</accession>
<evidence type="ECO:0000256" key="4">
    <source>
        <dbReference type="ARBA" id="ARBA00022839"/>
    </source>
</evidence>
<name>A0A524RRA3_9CHRO</name>
<feature type="domain" description="OB-fold nucleic acid binding" evidence="8">
    <location>
        <begin position="4"/>
        <end position="97"/>
    </location>
</feature>
<keyword evidence="4" id="KW-0269">Exonuclease</keyword>
<dbReference type="CDD" id="cd04489">
    <property type="entry name" value="ExoVII_LU_OBF"/>
    <property type="match status" value="1"/>
</dbReference>
<evidence type="ECO:0000256" key="1">
    <source>
        <dbReference type="ARBA" id="ARBA00022490"/>
    </source>
</evidence>
<dbReference type="InterPro" id="IPR020579">
    <property type="entry name" value="Exonuc_VII_lsu_C"/>
</dbReference>
<keyword evidence="3 9" id="KW-0378">Hydrolase</keyword>
<evidence type="ECO:0000256" key="3">
    <source>
        <dbReference type="ARBA" id="ARBA00022801"/>
    </source>
</evidence>
<dbReference type="GO" id="GO:0003676">
    <property type="term" value="F:nucleic acid binding"/>
    <property type="evidence" value="ECO:0007669"/>
    <property type="project" value="InterPro"/>
</dbReference>
<dbReference type="NCBIfam" id="TIGR00237">
    <property type="entry name" value="xseA"/>
    <property type="match status" value="1"/>
</dbReference>
<feature type="transmembrane region" description="Helical" evidence="6">
    <location>
        <begin position="293"/>
        <end position="313"/>
    </location>
</feature>
<dbReference type="InterPro" id="IPR025824">
    <property type="entry name" value="OB-fold_nuc-bd_dom"/>
</dbReference>
<keyword evidence="6" id="KW-1133">Transmembrane helix</keyword>
<feature type="domain" description="Exonuclease VII large subunit C-terminal" evidence="7">
    <location>
        <begin position="119"/>
        <end position="297"/>
    </location>
</feature>
<organism evidence="9 10">
    <name type="scientific">Aphanocapsa feldmannii 277cV</name>
    <dbReference type="NCBI Taxonomy" id="2507553"/>
    <lineage>
        <taxon>Bacteria</taxon>
        <taxon>Bacillati</taxon>
        <taxon>Cyanobacteriota</taxon>
        <taxon>Cyanophyceae</taxon>
        <taxon>Oscillatoriophycideae</taxon>
        <taxon>Chroococcales</taxon>
        <taxon>Microcystaceae</taxon>
        <taxon>Aphanocapsa</taxon>
    </lineage>
</organism>
<protein>
    <recommendedName>
        <fullName evidence="5">Exodeoxyribonuclease VII large subunit</fullName>
        <ecNumber evidence="5">3.1.11.6</ecNumber>
    </recommendedName>
</protein>
<dbReference type="GO" id="GO:0009318">
    <property type="term" value="C:exodeoxyribonuclease VII complex"/>
    <property type="evidence" value="ECO:0007669"/>
    <property type="project" value="UniProtKB-UniRule"/>
</dbReference>
<evidence type="ECO:0000313" key="9">
    <source>
        <dbReference type="EMBL" id="TGG96874.1"/>
    </source>
</evidence>
<dbReference type="PANTHER" id="PTHR30008:SF0">
    <property type="entry name" value="EXODEOXYRIBONUCLEASE 7 LARGE SUBUNIT"/>
    <property type="match status" value="1"/>
</dbReference>
<dbReference type="EC" id="3.1.11.6" evidence="5"/>
<dbReference type="GO" id="GO:0006308">
    <property type="term" value="P:DNA catabolic process"/>
    <property type="evidence" value="ECO:0007669"/>
    <property type="project" value="UniProtKB-UniRule"/>
</dbReference>
<dbReference type="GO" id="GO:0008855">
    <property type="term" value="F:exodeoxyribonuclease VII activity"/>
    <property type="evidence" value="ECO:0007669"/>
    <property type="project" value="UniProtKB-UniRule"/>
</dbReference>
<dbReference type="AlphaFoldDB" id="A0A524RRA3"/>
<dbReference type="Proteomes" id="UP000317990">
    <property type="component" value="Unassembled WGS sequence"/>
</dbReference>
<evidence type="ECO:0000256" key="5">
    <source>
        <dbReference type="NCBIfam" id="TIGR00237"/>
    </source>
</evidence>
<feature type="transmembrane region" description="Helical" evidence="6">
    <location>
        <begin position="319"/>
        <end position="338"/>
    </location>
</feature>
<evidence type="ECO:0000256" key="6">
    <source>
        <dbReference type="SAM" id="Phobius"/>
    </source>
</evidence>
<keyword evidence="6" id="KW-0812">Transmembrane</keyword>
<comment type="caution">
    <text evidence="9">The sequence shown here is derived from an EMBL/GenBank/DDBJ whole genome shotgun (WGS) entry which is preliminary data.</text>
</comment>
<reference evidence="9 10" key="1">
    <citation type="journal article" date="2019" name="mSystems">
        <title>Life at home and on the roam: Genomic adaptions reflect the dual lifestyle of an intracellular, facultative symbiont.</title>
        <authorList>
            <person name="Burgsdorf I."/>
        </authorList>
    </citation>
    <scope>NUCLEOTIDE SEQUENCE [LARGE SCALE GENOMIC DNA]</scope>
    <source>
        <strain evidence="9">277cV</strain>
    </source>
</reference>
<dbReference type="InterPro" id="IPR003753">
    <property type="entry name" value="Exonuc_VII_L"/>
</dbReference>
<dbReference type="Pfam" id="PF02601">
    <property type="entry name" value="Exonuc_VII_L"/>
    <property type="match status" value="1"/>
</dbReference>
<dbReference type="Pfam" id="PF13742">
    <property type="entry name" value="tRNA_anti_2"/>
    <property type="match status" value="1"/>
</dbReference>
<evidence type="ECO:0000259" key="8">
    <source>
        <dbReference type="Pfam" id="PF13742"/>
    </source>
</evidence>
<sequence>MPRYSVSELNEAVGVLLQRGFAPSFLLDATVSKPVIRRGHLWMSLGDGDTSIEAVAWASIRRQFDYEPGNGDGVIVIGTLNFWNARARLSVQILDIRPSLTTVLPRFQEVHRRLEPEGLFELGRKRMLPFAPARLVILTSVPSSALADMLRTARERWPATRLTVVPISVQGRAEQQVVAALQAVSGQAGRRGFEALVLARGGGSRDDLALFDSEGVARAIAGCCIPVVTGIGHEDDTTIADLVADYRAATPTAALVALLPERQLELRELGDLRQRMGLQLQQRLGLARRRMAMARRMVSTAFAIACLGILVTLNGYPLVGTLIVVFAGSAAALWFSYYRGLKH</sequence>
<proteinExistence type="predicted"/>